<keyword evidence="3" id="KW-1185">Reference proteome</keyword>
<proteinExistence type="predicted"/>
<dbReference type="AlphaFoldDB" id="A0A6A4XDW6"/>
<feature type="region of interest" description="Disordered" evidence="1">
    <location>
        <begin position="222"/>
        <end position="260"/>
    </location>
</feature>
<feature type="compositionally biased region" description="Basic and acidic residues" evidence="1">
    <location>
        <begin position="85"/>
        <end position="94"/>
    </location>
</feature>
<evidence type="ECO:0000313" key="2">
    <source>
        <dbReference type="EMBL" id="KAF0312681.1"/>
    </source>
</evidence>
<dbReference type="Proteomes" id="UP000440578">
    <property type="component" value="Unassembled WGS sequence"/>
</dbReference>
<feature type="compositionally biased region" description="Basic and acidic residues" evidence="1">
    <location>
        <begin position="1"/>
        <end position="25"/>
    </location>
</feature>
<gene>
    <name evidence="2" type="ORF">FJT64_016591</name>
</gene>
<feature type="compositionally biased region" description="Polar residues" evidence="1">
    <location>
        <begin position="27"/>
        <end position="41"/>
    </location>
</feature>
<feature type="compositionally biased region" description="Polar residues" evidence="1">
    <location>
        <begin position="59"/>
        <end position="84"/>
    </location>
</feature>
<sequence length="513" mass="57012">MFYNYNDHEIITLKMGDESAIKDEQPQSEQNPSTPPRTQSVKFDAPQSPPEETSDDQTKPTTGNQESSSTVPEATASKASSQTERSGDGLDNEHSPQQTAKPEGPGSPHDSKGSSNHSIRGSSRDTSSDSRDEQEPPKEAASRTSSPDQNGAAGDRTSRSGTSVATDTEYIVAEDGNIHINDKQKAAIRRLMHPEEQDEGAHLGFTKQGKPIKANPYYKYAQRAKDGAEETKPTPPPVTEPHSSRLTRRSRRDSAHLPKGPSVVLEKIKEEFCEWLSSLGSRRNMTVSKERLEELFSLGLENNLVVRPPEVCMTQPGRGRKRRQSSRAPRQGAPMAATDARRKKWSPLVAGRRLAPPETEEARQLRKRELANRKLNETLSRSHAMAALREYIHICQLQGNSAFPEATPKLVRDVDELVAEMTHGSRRPSRGGVDTRERMPSLPMAGLMVRVMDKGRQRRKSSVMRRGSRRPTVVLDRGPLIIKPPPMYKPVKTTPGHAARRKRRSTVTGKQQM</sequence>
<reference evidence="2 3" key="1">
    <citation type="submission" date="2019-07" db="EMBL/GenBank/DDBJ databases">
        <title>Draft genome assembly of a fouling barnacle, Amphibalanus amphitrite (Darwin, 1854): The first reference genome for Thecostraca.</title>
        <authorList>
            <person name="Kim W."/>
        </authorList>
    </citation>
    <scope>NUCLEOTIDE SEQUENCE [LARGE SCALE GENOMIC DNA]</scope>
    <source>
        <strain evidence="2">SNU_AA5</strain>
        <tissue evidence="2">Soma without cirri and trophi</tissue>
    </source>
</reference>
<evidence type="ECO:0000313" key="3">
    <source>
        <dbReference type="Proteomes" id="UP000440578"/>
    </source>
</evidence>
<evidence type="ECO:0000256" key="1">
    <source>
        <dbReference type="SAM" id="MobiDB-lite"/>
    </source>
</evidence>
<organism evidence="2 3">
    <name type="scientific">Amphibalanus amphitrite</name>
    <name type="common">Striped barnacle</name>
    <name type="synonym">Balanus amphitrite</name>
    <dbReference type="NCBI Taxonomy" id="1232801"/>
    <lineage>
        <taxon>Eukaryota</taxon>
        <taxon>Metazoa</taxon>
        <taxon>Ecdysozoa</taxon>
        <taxon>Arthropoda</taxon>
        <taxon>Crustacea</taxon>
        <taxon>Multicrustacea</taxon>
        <taxon>Cirripedia</taxon>
        <taxon>Thoracica</taxon>
        <taxon>Thoracicalcarea</taxon>
        <taxon>Balanomorpha</taxon>
        <taxon>Balanoidea</taxon>
        <taxon>Balanidae</taxon>
        <taxon>Amphibalaninae</taxon>
        <taxon>Amphibalanus</taxon>
    </lineage>
</organism>
<dbReference type="EMBL" id="VIIS01000144">
    <property type="protein sequence ID" value="KAF0312681.1"/>
    <property type="molecule type" value="Genomic_DNA"/>
</dbReference>
<comment type="caution">
    <text evidence="2">The sequence shown here is derived from an EMBL/GenBank/DDBJ whole genome shotgun (WGS) entry which is preliminary data.</text>
</comment>
<feature type="region of interest" description="Disordered" evidence="1">
    <location>
        <begin position="311"/>
        <end position="345"/>
    </location>
</feature>
<protein>
    <submittedName>
        <fullName evidence="2">Uncharacterized protein</fullName>
    </submittedName>
</protein>
<name>A0A6A4XDW6_AMPAM</name>
<feature type="compositionally biased region" description="Basic and acidic residues" evidence="1">
    <location>
        <begin position="223"/>
        <end position="232"/>
    </location>
</feature>
<accession>A0A6A4XDW6</accession>
<feature type="compositionally biased region" description="Basic and acidic residues" evidence="1">
    <location>
        <begin position="122"/>
        <end position="141"/>
    </location>
</feature>
<feature type="region of interest" description="Disordered" evidence="1">
    <location>
        <begin position="1"/>
        <end position="180"/>
    </location>
</feature>
<feature type="region of interest" description="Disordered" evidence="1">
    <location>
        <begin position="478"/>
        <end position="513"/>
    </location>
</feature>